<dbReference type="InterPro" id="IPR024791">
    <property type="entry name" value="Cyt_c/ubiquinol_Oxase_su3"/>
</dbReference>
<evidence type="ECO:0000256" key="6">
    <source>
        <dbReference type="RuleBase" id="RU003376"/>
    </source>
</evidence>
<dbReference type="EMBL" id="CP003349">
    <property type="protein sequence ID" value="AFD08366.1"/>
    <property type="molecule type" value="Genomic_DNA"/>
</dbReference>
<gene>
    <name evidence="9" type="ordered locus">Solca_3359</name>
</gene>
<dbReference type="SUPFAM" id="SSF81452">
    <property type="entry name" value="Cytochrome c oxidase subunit III-like"/>
    <property type="match status" value="1"/>
</dbReference>
<evidence type="ECO:0000256" key="5">
    <source>
        <dbReference type="ARBA" id="ARBA00023136"/>
    </source>
</evidence>
<keyword evidence="4 7" id="KW-1133">Transmembrane helix</keyword>
<dbReference type="OrthoDB" id="679789at2"/>
<evidence type="ECO:0000313" key="9">
    <source>
        <dbReference type="EMBL" id="AFD08366.1"/>
    </source>
</evidence>
<dbReference type="InterPro" id="IPR013833">
    <property type="entry name" value="Cyt_c_oxidase_su3_a-hlx"/>
</dbReference>
<dbReference type="GO" id="GO:0005886">
    <property type="term" value="C:plasma membrane"/>
    <property type="evidence" value="ECO:0007669"/>
    <property type="project" value="UniProtKB-SubCell"/>
</dbReference>
<dbReference type="PROSITE" id="PS50253">
    <property type="entry name" value="COX3"/>
    <property type="match status" value="1"/>
</dbReference>
<evidence type="ECO:0000313" key="10">
    <source>
        <dbReference type="Proteomes" id="UP000007590"/>
    </source>
</evidence>
<evidence type="ECO:0000256" key="1">
    <source>
        <dbReference type="ARBA" id="ARBA00004141"/>
    </source>
</evidence>
<dbReference type="Proteomes" id="UP000007590">
    <property type="component" value="Chromosome"/>
</dbReference>
<feature type="transmembrane region" description="Helical" evidence="7">
    <location>
        <begin position="89"/>
        <end position="108"/>
    </location>
</feature>
<keyword evidence="10" id="KW-1185">Reference proteome</keyword>
<evidence type="ECO:0000256" key="2">
    <source>
        <dbReference type="ARBA" id="ARBA00010581"/>
    </source>
</evidence>
<dbReference type="Gene3D" id="1.20.120.80">
    <property type="entry name" value="Cytochrome c oxidase, subunit III, four-helix bundle"/>
    <property type="match status" value="1"/>
</dbReference>
<proteinExistence type="inferred from homology"/>
<organism evidence="9 10">
    <name type="scientific">Solitalea canadensis (strain ATCC 29591 / DSM 3403 / JCM 21819 / LMG 8368 / NBRC 15130 / NCIMB 12057 / USAM 9D)</name>
    <name type="common">Flexibacter canadensis</name>
    <dbReference type="NCBI Taxonomy" id="929556"/>
    <lineage>
        <taxon>Bacteria</taxon>
        <taxon>Pseudomonadati</taxon>
        <taxon>Bacteroidota</taxon>
        <taxon>Sphingobacteriia</taxon>
        <taxon>Sphingobacteriales</taxon>
        <taxon>Sphingobacteriaceae</taxon>
        <taxon>Solitalea</taxon>
    </lineage>
</organism>
<evidence type="ECO:0000256" key="7">
    <source>
        <dbReference type="SAM" id="Phobius"/>
    </source>
</evidence>
<dbReference type="HOGENOM" id="CLU_044071_4_2_10"/>
<feature type="transmembrane region" description="Helical" evidence="7">
    <location>
        <begin position="20"/>
        <end position="42"/>
    </location>
</feature>
<dbReference type="eggNOG" id="COG1845">
    <property type="taxonomic scope" value="Bacteria"/>
</dbReference>
<keyword evidence="3 6" id="KW-0812">Transmembrane</keyword>
<dbReference type="PANTHER" id="PTHR11403:SF10">
    <property type="entry name" value="CYTOCHROME C OXIDASE"/>
    <property type="match status" value="1"/>
</dbReference>
<reference evidence="9" key="1">
    <citation type="submission" date="2012-02" db="EMBL/GenBank/DDBJ databases">
        <title>The complete genome of Solitalea canadensis DSM 3403.</title>
        <authorList>
            <consortium name="US DOE Joint Genome Institute (JGI-PGF)"/>
            <person name="Lucas S."/>
            <person name="Copeland A."/>
            <person name="Lapidus A."/>
            <person name="Glavina del Rio T."/>
            <person name="Dalin E."/>
            <person name="Tice H."/>
            <person name="Bruce D."/>
            <person name="Goodwin L."/>
            <person name="Pitluck S."/>
            <person name="Peters L."/>
            <person name="Ovchinnikova G."/>
            <person name="Lu M."/>
            <person name="Kyrpides N."/>
            <person name="Mavromatis K."/>
            <person name="Ivanova N."/>
            <person name="Brettin T."/>
            <person name="Detter J.C."/>
            <person name="Han C."/>
            <person name="Larimer F."/>
            <person name="Land M."/>
            <person name="Hauser L."/>
            <person name="Markowitz V."/>
            <person name="Cheng J.-F."/>
            <person name="Hugenholtz P."/>
            <person name="Woyke T."/>
            <person name="Wu D."/>
            <person name="Spring S."/>
            <person name="Schroeder M."/>
            <person name="Kopitz M."/>
            <person name="Brambilla E."/>
            <person name="Klenk H.-P."/>
            <person name="Eisen J.A."/>
        </authorList>
    </citation>
    <scope>NUCLEOTIDE SEQUENCE</scope>
    <source>
        <strain evidence="9">DSM 3403</strain>
    </source>
</reference>
<dbReference type="AlphaFoldDB" id="H8KX37"/>
<dbReference type="Pfam" id="PF00510">
    <property type="entry name" value="COX3"/>
    <property type="match status" value="1"/>
</dbReference>
<feature type="transmembrane region" description="Helical" evidence="7">
    <location>
        <begin position="128"/>
        <end position="154"/>
    </location>
</feature>
<dbReference type="STRING" id="929556.Solca_3359"/>
<dbReference type="PANTHER" id="PTHR11403">
    <property type="entry name" value="CYTOCHROME C OXIDASE SUBUNIT III"/>
    <property type="match status" value="1"/>
</dbReference>
<comment type="similarity">
    <text evidence="2 6">Belongs to the cytochrome c oxidase subunit 3 family.</text>
</comment>
<dbReference type="InterPro" id="IPR035973">
    <property type="entry name" value="Cyt_c_oxidase_su3-like_sf"/>
</dbReference>
<dbReference type="GO" id="GO:0019646">
    <property type="term" value="P:aerobic electron transport chain"/>
    <property type="evidence" value="ECO:0007669"/>
    <property type="project" value="InterPro"/>
</dbReference>
<evidence type="ECO:0000256" key="3">
    <source>
        <dbReference type="ARBA" id="ARBA00022692"/>
    </source>
</evidence>
<feature type="domain" description="Heme-copper oxidase subunit III family profile" evidence="8">
    <location>
        <begin position="1"/>
        <end position="191"/>
    </location>
</feature>
<dbReference type="RefSeq" id="WP_014681589.1">
    <property type="nucleotide sequence ID" value="NC_017770.1"/>
</dbReference>
<dbReference type="GO" id="GO:0004129">
    <property type="term" value="F:cytochrome-c oxidase activity"/>
    <property type="evidence" value="ECO:0007669"/>
    <property type="project" value="InterPro"/>
</dbReference>
<protein>
    <submittedName>
        <fullName evidence="9">Heme/copper-type cytochrome/quinol oxidase, subunit 3</fullName>
    </submittedName>
</protein>
<dbReference type="KEGG" id="scn:Solca_3359"/>
<sequence length="191" mass="21850">MQNIAMNTENTKLNIRPIKFVLWLFIVASIMLFAAFTSSYIVRRAEGNWVEFEMPSMFMVSTVIIIASSLTMHWAYLSGKKLNFGSQKLGLWLTMLLGLAFLVCQYISWQQLVAEKVFFVGNPSGSFLYVISGLHGVHIFAGIAFLLAALIGVYRNIAQVKNVLRLELASIFWHFLDILWIYLYVFLLLNH</sequence>
<dbReference type="InterPro" id="IPR000298">
    <property type="entry name" value="Cyt_c_oxidase-like_su3"/>
</dbReference>
<evidence type="ECO:0000256" key="4">
    <source>
        <dbReference type="ARBA" id="ARBA00022989"/>
    </source>
</evidence>
<name>H8KX37_SOLCM</name>
<evidence type="ECO:0000259" key="8">
    <source>
        <dbReference type="PROSITE" id="PS50253"/>
    </source>
</evidence>
<comment type="subcellular location">
    <subcellularLocation>
        <location evidence="6">Cell membrane</location>
        <topology evidence="6">Multi-pass membrane protein</topology>
    </subcellularLocation>
    <subcellularLocation>
        <location evidence="1">Membrane</location>
        <topology evidence="1">Multi-pass membrane protein</topology>
    </subcellularLocation>
</comment>
<keyword evidence="5 7" id="KW-0472">Membrane</keyword>
<accession>H8KX37</accession>
<feature type="transmembrane region" description="Helical" evidence="7">
    <location>
        <begin position="54"/>
        <end position="77"/>
    </location>
</feature>
<feature type="transmembrane region" description="Helical" evidence="7">
    <location>
        <begin position="166"/>
        <end position="189"/>
    </location>
</feature>